<evidence type="ECO:0000256" key="2">
    <source>
        <dbReference type="ARBA" id="ARBA00009178"/>
    </source>
</evidence>
<dbReference type="GO" id="GO:0005576">
    <property type="term" value="C:extracellular region"/>
    <property type="evidence" value="ECO:0007669"/>
    <property type="project" value="UniProtKB-SubCell"/>
</dbReference>
<name>A0A5D2A7L0_GOSDA</name>
<feature type="region of interest" description="Disordered" evidence="7">
    <location>
        <begin position="31"/>
        <end position="61"/>
    </location>
</feature>
<keyword evidence="9" id="KW-1185">Reference proteome</keyword>
<dbReference type="Proteomes" id="UP000323506">
    <property type="component" value="Chromosome D12"/>
</dbReference>
<organism evidence="8 9">
    <name type="scientific">Gossypium darwinii</name>
    <name type="common">Darwin's cotton</name>
    <name type="synonym">Gossypium barbadense var. darwinii</name>
    <dbReference type="NCBI Taxonomy" id="34276"/>
    <lineage>
        <taxon>Eukaryota</taxon>
        <taxon>Viridiplantae</taxon>
        <taxon>Streptophyta</taxon>
        <taxon>Embryophyta</taxon>
        <taxon>Tracheophyta</taxon>
        <taxon>Spermatophyta</taxon>
        <taxon>Magnoliopsida</taxon>
        <taxon>eudicotyledons</taxon>
        <taxon>Gunneridae</taxon>
        <taxon>Pentapetalae</taxon>
        <taxon>rosids</taxon>
        <taxon>malvids</taxon>
        <taxon>Malvales</taxon>
        <taxon>Malvaceae</taxon>
        <taxon>Malvoideae</taxon>
        <taxon>Gossypium</taxon>
    </lineage>
</organism>
<reference evidence="8 9" key="1">
    <citation type="submission" date="2019-06" db="EMBL/GenBank/DDBJ databases">
        <title>WGS assembly of Gossypium darwinii.</title>
        <authorList>
            <person name="Chen Z.J."/>
            <person name="Sreedasyam A."/>
            <person name="Ando A."/>
            <person name="Song Q."/>
            <person name="De L."/>
            <person name="Hulse-Kemp A."/>
            <person name="Ding M."/>
            <person name="Ye W."/>
            <person name="Kirkbride R."/>
            <person name="Jenkins J."/>
            <person name="Plott C."/>
            <person name="Lovell J."/>
            <person name="Lin Y.-M."/>
            <person name="Vaughn R."/>
            <person name="Liu B."/>
            <person name="Li W."/>
            <person name="Simpson S."/>
            <person name="Scheffler B."/>
            <person name="Saski C."/>
            <person name="Grover C."/>
            <person name="Hu G."/>
            <person name="Conover J."/>
            <person name="Carlson J."/>
            <person name="Shu S."/>
            <person name="Boston L."/>
            <person name="Williams M."/>
            <person name="Peterson D."/>
            <person name="Mcgee K."/>
            <person name="Jones D."/>
            <person name="Wendel J."/>
            <person name="Stelly D."/>
            <person name="Grimwood J."/>
            <person name="Schmutz J."/>
        </authorList>
    </citation>
    <scope>NUCLEOTIDE SEQUENCE [LARGE SCALE GENOMIC DNA]</scope>
    <source>
        <strain evidence="8">1808015.09</strain>
    </source>
</reference>
<evidence type="ECO:0000256" key="7">
    <source>
        <dbReference type="SAM" id="MobiDB-lite"/>
    </source>
</evidence>
<dbReference type="Pfam" id="PF05498">
    <property type="entry name" value="RALF"/>
    <property type="match status" value="1"/>
</dbReference>
<dbReference type="GO" id="GO:0040008">
    <property type="term" value="P:regulation of growth"/>
    <property type="evidence" value="ECO:0007669"/>
    <property type="project" value="UniProtKB-ARBA"/>
</dbReference>
<evidence type="ECO:0000313" key="9">
    <source>
        <dbReference type="Proteomes" id="UP000323506"/>
    </source>
</evidence>
<dbReference type="GO" id="GO:0005179">
    <property type="term" value="F:hormone activity"/>
    <property type="evidence" value="ECO:0007669"/>
    <property type="project" value="UniProtKB-KW"/>
</dbReference>
<dbReference type="InterPro" id="IPR008801">
    <property type="entry name" value="RALF"/>
</dbReference>
<keyword evidence="3" id="KW-0964">Secreted</keyword>
<dbReference type="EMBL" id="CM017712">
    <property type="protein sequence ID" value="TYG40383.1"/>
    <property type="molecule type" value="Genomic_DNA"/>
</dbReference>
<accession>A0A5D2A7L0</accession>
<keyword evidence="4" id="KW-0372">Hormone</keyword>
<evidence type="ECO:0000256" key="5">
    <source>
        <dbReference type="ARBA" id="ARBA00022729"/>
    </source>
</evidence>
<comment type="similarity">
    <text evidence="2">Belongs to the plant rapid alkalinization factor (RALF) family.</text>
</comment>
<evidence type="ECO:0000256" key="6">
    <source>
        <dbReference type="ARBA" id="ARBA00023157"/>
    </source>
</evidence>
<keyword evidence="6" id="KW-1015">Disulfide bond</keyword>
<comment type="subcellular location">
    <subcellularLocation>
        <location evidence="1">Secreted</location>
    </subcellularLocation>
</comment>
<evidence type="ECO:0000313" key="8">
    <source>
        <dbReference type="EMBL" id="TYG40383.1"/>
    </source>
</evidence>
<dbReference type="AlphaFoldDB" id="A0A5D2A7L0"/>
<feature type="compositionally biased region" description="Polar residues" evidence="7">
    <location>
        <begin position="41"/>
        <end position="51"/>
    </location>
</feature>
<evidence type="ECO:0000256" key="1">
    <source>
        <dbReference type="ARBA" id="ARBA00004613"/>
    </source>
</evidence>
<gene>
    <name evidence="8" type="ORF">ES288_D12G088300v1</name>
</gene>
<sequence length="61" mass="6743">MVVVQIDAAARSGLTYIHPWVIGPCKRPSEPHLGCHPNPKSALTQANTYNRGCSRHHRSPQ</sequence>
<evidence type="ECO:0000256" key="3">
    <source>
        <dbReference type="ARBA" id="ARBA00022525"/>
    </source>
</evidence>
<protein>
    <submittedName>
        <fullName evidence="8">Uncharacterized protein</fullName>
    </submittedName>
</protein>
<proteinExistence type="inferred from homology"/>
<keyword evidence="5" id="KW-0732">Signal</keyword>
<evidence type="ECO:0000256" key="4">
    <source>
        <dbReference type="ARBA" id="ARBA00022702"/>
    </source>
</evidence>